<gene>
    <name evidence="1" type="ORF">KIN20_037184</name>
</gene>
<reference evidence="1" key="1">
    <citation type="submission" date="2021-06" db="EMBL/GenBank/DDBJ databases">
        <title>Parelaphostrongylus tenuis whole genome reference sequence.</title>
        <authorList>
            <person name="Garwood T.J."/>
            <person name="Larsen P.A."/>
            <person name="Fountain-Jones N.M."/>
            <person name="Garbe J.R."/>
            <person name="Macchietto M.G."/>
            <person name="Kania S.A."/>
            <person name="Gerhold R.W."/>
            <person name="Richards J.E."/>
            <person name="Wolf T.M."/>
        </authorList>
    </citation>
    <scope>NUCLEOTIDE SEQUENCE</scope>
    <source>
        <strain evidence="1">MNPRO001-30</strain>
        <tissue evidence="1">Meninges</tissue>
    </source>
</reference>
<accession>A0AAD5REC8</accession>
<protein>
    <submittedName>
        <fullName evidence="1">Uncharacterized protein</fullName>
    </submittedName>
</protein>
<proteinExistence type="predicted"/>
<name>A0AAD5REC8_PARTN</name>
<dbReference type="EMBL" id="JAHQIW010007462">
    <property type="protein sequence ID" value="KAJ1374486.1"/>
    <property type="molecule type" value="Genomic_DNA"/>
</dbReference>
<organism evidence="1 2">
    <name type="scientific">Parelaphostrongylus tenuis</name>
    <name type="common">Meningeal worm</name>
    <dbReference type="NCBI Taxonomy" id="148309"/>
    <lineage>
        <taxon>Eukaryota</taxon>
        <taxon>Metazoa</taxon>
        <taxon>Ecdysozoa</taxon>
        <taxon>Nematoda</taxon>
        <taxon>Chromadorea</taxon>
        <taxon>Rhabditida</taxon>
        <taxon>Rhabditina</taxon>
        <taxon>Rhabditomorpha</taxon>
        <taxon>Strongyloidea</taxon>
        <taxon>Metastrongylidae</taxon>
        <taxon>Parelaphostrongylus</taxon>
    </lineage>
</organism>
<sequence>MGERIRLFSAGTFVTTVSPTSAEQMAKTQSLSSFCETGNSLNVPSPSRHPVKRSRLRVVPGSVISLQHNEVVVQSQYQCAASCPCTHSLLKIRLLS</sequence>
<evidence type="ECO:0000313" key="2">
    <source>
        <dbReference type="Proteomes" id="UP001196413"/>
    </source>
</evidence>
<keyword evidence="2" id="KW-1185">Reference proteome</keyword>
<comment type="caution">
    <text evidence="1">The sequence shown here is derived from an EMBL/GenBank/DDBJ whole genome shotgun (WGS) entry which is preliminary data.</text>
</comment>
<dbReference type="AlphaFoldDB" id="A0AAD5REC8"/>
<evidence type="ECO:0000313" key="1">
    <source>
        <dbReference type="EMBL" id="KAJ1374486.1"/>
    </source>
</evidence>
<dbReference type="Proteomes" id="UP001196413">
    <property type="component" value="Unassembled WGS sequence"/>
</dbReference>